<dbReference type="AlphaFoldDB" id="A0A8J5FNR2"/>
<dbReference type="Pfam" id="PF07727">
    <property type="entry name" value="RVT_2"/>
    <property type="match status" value="1"/>
</dbReference>
<dbReference type="InterPro" id="IPR043502">
    <property type="entry name" value="DNA/RNA_pol_sf"/>
</dbReference>
<evidence type="ECO:0000313" key="2">
    <source>
        <dbReference type="EMBL" id="KAG6492023.1"/>
    </source>
</evidence>
<gene>
    <name evidence="2" type="ORF">ZIOFF_046970</name>
</gene>
<dbReference type="SUPFAM" id="SSF56672">
    <property type="entry name" value="DNA/RNA polymerases"/>
    <property type="match status" value="1"/>
</dbReference>
<accession>A0A8J5FNR2</accession>
<evidence type="ECO:0000259" key="1">
    <source>
        <dbReference type="Pfam" id="PF07727"/>
    </source>
</evidence>
<feature type="domain" description="Reverse transcriptase Ty1/copia-type" evidence="1">
    <location>
        <begin position="4"/>
        <end position="80"/>
    </location>
</feature>
<dbReference type="EMBL" id="JACMSC010000013">
    <property type="protein sequence ID" value="KAG6492023.1"/>
    <property type="molecule type" value="Genomic_DNA"/>
</dbReference>
<dbReference type="Proteomes" id="UP000734854">
    <property type="component" value="Unassembled WGS sequence"/>
</dbReference>
<proteinExistence type="predicted"/>
<name>A0A8J5FNR2_ZINOF</name>
<organism evidence="2 3">
    <name type="scientific">Zingiber officinale</name>
    <name type="common">Ginger</name>
    <name type="synonym">Amomum zingiber</name>
    <dbReference type="NCBI Taxonomy" id="94328"/>
    <lineage>
        <taxon>Eukaryota</taxon>
        <taxon>Viridiplantae</taxon>
        <taxon>Streptophyta</taxon>
        <taxon>Embryophyta</taxon>
        <taxon>Tracheophyta</taxon>
        <taxon>Spermatophyta</taxon>
        <taxon>Magnoliopsida</taxon>
        <taxon>Liliopsida</taxon>
        <taxon>Zingiberales</taxon>
        <taxon>Zingiberaceae</taxon>
        <taxon>Zingiber</taxon>
    </lineage>
</organism>
<evidence type="ECO:0000313" key="3">
    <source>
        <dbReference type="Proteomes" id="UP000734854"/>
    </source>
</evidence>
<reference evidence="2 3" key="1">
    <citation type="submission" date="2020-08" db="EMBL/GenBank/DDBJ databases">
        <title>Plant Genome Project.</title>
        <authorList>
            <person name="Zhang R.-G."/>
        </authorList>
    </citation>
    <scope>NUCLEOTIDE SEQUENCE [LARGE SCALE GENOMIC DNA]</scope>
    <source>
        <tissue evidence="2">Rhizome</tissue>
    </source>
</reference>
<sequence>MTYILLYVDDIILTTSSDVLRQSIMSFLAAKFAVKDLGPLSYFVGIAVTRHASGLFLCQHKYAEEIIELADMTSCNHATTLVDNKAKLSVSSGSPYEGPTHYRSLAGALQYLTFLRPDISFVVQ</sequence>
<keyword evidence="3" id="KW-1185">Reference proteome</keyword>
<comment type="caution">
    <text evidence="2">The sequence shown here is derived from an EMBL/GenBank/DDBJ whole genome shotgun (WGS) entry which is preliminary data.</text>
</comment>
<dbReference type="InterPro" id="IPR013103">
    <property type="entry name" value="RVT_2"/>
</dbReference>
<protein>
    <recommendedName>
        <fullName evidence="1">Reverse transcriptase Ty1/copia-type domain-containing protein</fullName>
    </recommendedName>
</protein>